<dbReference type="Pfam" id="PF00011">
    <property type="entry name" value="HSP20"/>
    <property type="match status" value="1"/>
</dbReference>
<dbReference type="OrthoDB" id="1431247at2759"/>
<dbReference type="PROSITE" id="PS01031">
    <property type="entry name" value="SHSP"/>
    <property type="match status" value="1"/>
</dbReference>
<evidence type="ECO:0000256" key="1">
    <source>
        <dbReference type="PROSITE-ProRule" id="PRU00285"/>
    </source>
</evidence>
<name>A0A1C7LQE4_GRIFR</name>
<proteinExistence type="inferred from homology"/>
<dbReference type="OMA" id="NAMRLRQ"/>
<feature type="domain" description="SHSP" evidence="3">
    <location>
        <begin position="41"/>
        <end position="165"/>
    </location>
</feature>
<comment type="caution">
    <text evidence="4">The sequence shown here is derived from an EMBL/GenBank/DDBJ whole genome shotgun (WGS) entry which is preliminary data.</text>
</comment>
<dbReference type="CDD" id="cd06464">
    <property type="entry name" value="ACD_sHsps-like"/>
    <property type="match status" value="1"/>
</dbReference>
<dbReference type="Gene3D" id="2.60.40.790">
    <property type="match status" value="1"/>
</dbReference>
<reference evidence="4 5" key="1">
    <citation type="submission" date="2016-03" db="EMBL/GenBank/DDBJ databases">
        <title>Whole genome sequencing of Grifola frondosa 9006-11.</title>
        <authorList>
            <person name="Min B."/>
            <person name="Park H."/>
            <person name="Kim J.-G."/>
            <person name="Cho H."/>
            <person name="Oh Y.-L."/>
            <person name="Kong W.-S."/>
            <person name="Choi I.-G."/>
        </authorList>
    </citation>
    <scope>NUCLEOTIDE SEQUENCE [LARGE SCALE GENOMIC DNA]</scope>
    <source>
        <strain evidence="4 5">9006-11</strain>
    </source>
</reference>
<gene>
    <name evidence="4" type="ORF">A0H81_13311</name>
</gene>
<evidence type="ECO:0000313" key="5">
    <source>
        <dbReference type="Proteomes" id="UP000092993"/>
    </source>
</evidence>
<dbReference type="InterPro" id="IPR008978">
    <property type="entry name" value="HSP20-like_chaperone"/>
</dbReference>
<dbReference type="InterPro" id="IPR002068">
    <property type="entry name" value="A-crystallin/Hsp20_dom"/>
</dbReference>
<dbReference type="AlphaFoldDB" id="A0A1C7LQE4"/>
<evidence type="ECO:0000256" key="2">
    <source>
        <dbReference type="RuleBase" id="RU003616"/>
    </source>
</evidence>
<evidence type="ECO:0000313" key="4">
    <source>
        <dbReference type="EMBL" id="OBZ66828.1"/>
    </source>
</evidence>
<protein>
    <recommendedName>
        <fullName evidence="3">SHSP domain-containing protein</fullName>
    </recommendedName>
</protein>
<evidence type="ECO:0000259" key="3">
    <source>
        <dbReference type="PROSITE" id="PS01031"/>
    </source>
</evidence>
<organism evidence="4 5">
    <name type="scientific">Grifola frondosa</name>
    <name type="common">Maitake</name>
    <name type="synonym">Polyporus frondosus</name>
    <dbReference type="NCBI Taxonomy" id="5627"/>
    <lineage>
        <taxon>Eukaryota</taxon>
        <taxon>Fungi</taxon>
        <taxon>Dikarya</taxon>
        <taxon>Basidiomycota</taxon>
        <taxon>Agaricomycotina</taxon>
        <taxon>Agaricomycetes</taxon>
        <taxon>Polyporales</taxon>
        <taxon>Grifolaceae</taxon>
        <taxon>Grifola</taxon>
    </lineage>
</organism>
<dbReference type="SUPFAM" id="SSF49764">
    <property type="entry name" value="HSP20-like chaperones"/>
    <property type="match status" value="1"/>
</dbReference>
<accession>A0A1C7LQE4</accession>
<comment type="similarity">
    <text evidence="1 2">Belongs to the small heat shock protein (HSP20) family.</text>
</comment>
<keyword evidence="5" id="KW-1185">Reference proteome</keyword>
<dbReference type="Proteomes" id="UP000092993">
    <property type="component" value="Unassembled WGS sequence"/>
</dbReference>
<dbReference type="EMBL" id="LUGG01000027">
    <property type="protein sequence ID" value="OBZ66828.1"/>
    <property type="molecule type" value="Genomic_DNA"/>
</dbReference>
<sequence>MTVMPSHTHITALSKVLGRELTLGDVDRIRIYMAYLKSRRQLTKIYKPRMDLYDEPSNPRIAAVLELPGMKAEELSICVSNGHIVVHGERHGPLSRGQSIETRSDGEIRDISSPALQNRPVRELKYGRFRRALTLPPGSNASHVQASLANGMLTLVASFTDCFGR</sequence>
<dbReference type="STRING" id="5627.A0A1C7LQE4"/>